<dbReference type="PANTHER" id="PTHR42708">
    <property type="entry name" value="ATP/GTP-BINDING PROTEIN-RELATED"/>
    <property type="match status" value="1"/>
</dbReference>
<keyword evidence="5" id="KW-0067">ATP-binding</keyword>
<evidence type="ECO:0000313" key="5">
    <source>
        <dbReference type="EMBL" id="KAA9162645.1"/>
    </source>
</evidence>
<gene>
    <name evidence="5" type="ORF">FPZ12_011365</name>
</gene>
<dbReference type="InterPro" id="IPR027417">
    <property type="entry name" value="P-loop_NTPase"/>
</dbReference>
<dbReference type="AlphaFoldDB" id="A0A5N0V9F3"/>
<dbReference type="CDD" id="cd00882">
    <property type="entry name" value="Ras_like_GTPase"/>
    <property type="match status" value="1"/>
</dbReference>
<dbReference type="RefSeq" id="WP_144750040.1">
    <property type="nucleotide sequence ID" value="NZ_VMNW02000012.1"/>
</dbReference>
<evidence type="ECO:0000256" key="2">
    <source>
        <dbReference type="ARBA" id="ARBA00022741"/>
    </source>
</evidence>
<keyword evidence="3" id="KW-0378">Hydrolase</keyword>
<dbReference type="Gene3D" id="3.40.50.300">
    <property type="entry name" value="P-loop containing nucleotide triphosphate hydrolases"/>
    <property type="match status" value="1"/>
</dbReference>
<organism evidence="5 6">
    <name type="scientific">Amycolatopsis acidicola</name>
    <dbReference type="NCBI Taxonomy" id="2596893"/>
    <lineage>
        <taxon>Bacteria</taxon>
        <taxon>Bacillati</taxon>
        <taxon>Actinomycetota</taxon>
        <taxon>Actinomycetes</taxon>
        <taxon>Pseudonocardiales</taxon>
        <taxon>Pseudonocardiaceae</taxon>
        <taxon>Amycolatopsis</taxon>
    </lineage>
</organism>
<proteinExistence type="inferred from homology"/>
<keyword evidence="6" id="KW-1185">Reference proteome</keyword>
<evidence type="ECO:0000256" key="3">
    <source>
        <dbReference type="ARBA" id="ARBA00022801"/>
    </source>
</evidence>
<dbReference type="Proteomes" id="UP000319769">
    <property type="component" value="Unassembled WGS sequence"/>
</dbReference>
<comment type="similarity">
    <text evidence="1">Belongs to the GPN-loop GTPase family.</text>
</comment>
<sequence length="196" mass="21392">MDSVRSERRAAARPFVALKILIAGGFGAGKTTMVGAVSEIPPLRTEELLTEAGVAVDDASGVETKTTTTVALDFGRITFDERLALYLFGTPGQDRFWFFWDDIAHGALGAVVVADPRRLESCFPAVDYFESRGIPFVIAVNCFAGARRYRVEHVTTALDLDEGTPVMLCDARDKSSAKDVLIALVERVRRMSTKDS</sequence>
<dbReference type="EMBL" id="VMNW02000012">
    <property type="protein sequence ID" value="KAA9162645.1"/>
    <property type="molecule type" value="Genomic_DNA"/>
</dbReference>
<dbReference type="PANTHER" id="PTHR42708:SF1">
    <property type="entry name" value="GLIDING MOTILITY PROTEIN MGLA"/>
    <property type="match status" value="1"/>
</dbReference>
<name>A0A5N0V9F3_9PSEU</name>
<protein>
    <submittedName>
        <fullName evidence="5">ATP-binding protein</fullName>
    </submittedName>
</protein>
<reference evidence="5" key="1">
    <citation type="submission" date="2019-09" db="EMBL/GenBank/DDBJ databases">
        <authorList>
            <person name="Teo W.F.A."/>
            <person name="Duangmal K."/>
        </authorList>
    </citation>
    <scope>NUCLEOTIDE SEQUENCE [LARGE SCALE GENOMIC DNA]</scope>
    <source>
        <strain evidence="5">K81G1</strain>
    </source>
</reference>
<dbReference type="GO" id="GO:0005524">
    <property type="term" value="F:ATP binding"/>
    <property type="evidence" value="ECO:0007669"/>
    <property type="project" value="UniProtKB-KW"/>
</dbReference>
<accession>A0A5N0V9F3</accession>
<dbReference type="GO" id="GO:0016787">
    <property type="term" value="F:hydrolase activity"/>
    <property type="evidence" value="ECO:0007669"/>
    <property type="project" value="UniProtKB-KW"/>
</dbReference>
<evidence type="ECO:0000313" key="6">
    <source>
        <dbReference type="Proteomes" id="UP000319769"/>
    </source>
</evidence>
<evidence type="ECO:0000256" key="1">
    <source>
        <dbReference type="ARBA" id="ARBA00005290"/>
    </source>
</evidence>
<dbReference type="InterPro" id="IPR052705">
    <property type="entry name" value="Gliding_Motility_GTPase"/>
</dbReference>
<comment type="caution">
    <text evidence="5">The sequence shown here is derived from an EMBL/GenBank/DDBJ whole genome shotgun (WGS) entry which is preliminary data.</text>
</comment>
<dbReference type="InterPro" id="IPR004130">
    <property type="entry name" value="Gpn"/>
</dbReference>
<dbReference type="SUPFAM" id="SSF52540">
    <property type="entry name" value="P-loop containing nucleoside triphosphate hydrolases"/>
    <property type="match status" value="1"/>
</dbReference>
<dbReference type="GO" id="GO:0005525">
    <property type="term" value="F:GTP binding"/>
    <property type="evidence" value="ECO:0007669"/>
    <property type="project" value="UniProtKB-KW"/>
</dbReference>
<keyword evidence="4" id="KW-0342">GTP-binding</keyword>
<dbReference type="Pfam" id="PF03029">
    <property type="entry name" value="ATP_bind_1"/>
    <property type="match status" value="1"/>
</dbReference>
<keyword evidence="2" id="KW-0547">Nucleotide-binding</keyword>
<dbReference type="OrthoDB" id="4319884at2"/>
<evidence type="ECO:0000256" key="4">
    <source>
        <dbReference type="ARBA" id="ARBA00023134"/>
    </source>
</evidence>